<dbReference type="AlphaFoldDB" id="A0AA36FA00"/>
<organism evidence="4 5">
    <name type="scientific">Octopus vulgaris</name>
    <name type="common">Common octopus</name>
    <dbReference type="NCBI Taxonomy" id="6645"/>
    <lineage>
        <taxon>Eukaryota</taxon>
        <taxon>Metazoa</taxon>
        <taxon>Spiralia</taxon>
        <taxon>Lophotrochozoa</taxon>
        <taxon>Mollusca</taxon>
        <taxon>Cephalopoda</taxon>
        <taxon>Coleoidea</taxon>
        <taxon>Octopodiformes</taxon>
        <taxon>Octopoda</taxon>
        <taxon>Incirrata</taxon>
        <taxon>Octopodidae</taxon>
        <taxon>Octopus</taxon>
    </lineage>
</organism>
<gene>
    <name evidence="4" type="ORF">OCTVUL_1B012404</name>
</gene>
<keyword evidence="2" id="KW-0472">Membrane</keyword>
<proteinExistence type="predicted"/>
<feature type="chain" id="PRO_5041463101" evidence="3">
    <location>
        <begin position="21"/>
        <end position="446"/>
    </location>
</feature>
<keyword evidence="2" id="KW-0812">Transmembrane</keyword>
<evidence type="ECO:0000256" key="1">
    <source>
        <dbReference type="SAM" id="MobiDB-lite"/>
    </source>
</evidence>
<feature type="transmembrane region" description="Helical" evidence="2">
    <location>
        <begin position="352"/>
        <end position="371"/>
    </location>
</feature>
<keyword evidence="5" id="KW-1185">Reference proteome</keyword>
<feature type="region of interest" description="Disordered" evidence="1">
    <location>
        <begin position="406"/>
        <end position="432"/>
    </location>
</feature>
<dbReference type="Proteomes" id="UP001162480">
    <property type="component" value="Chromosome 12"/>
</dbReference>
<evidence type="ECO:0000256" key="2">
    <source>
        <dbReference type="SAM" id="Phobius"/>
    </source>
</evidence>
<keyword evidence="2" id="KW-1133">Transmembrane helix</keyword>
<protein>
    <submittedName>
        <fullName evidence="4">Uncharacterized protein</fullName>
    </submittedName>
</protein>
<feature type="compositionally biased region" description="Polar residues" evidence="1">
    <location>
        <begin position="406"/>
        <end position="423"/>
    </location>
</feature>
<reference evidence="4" key="1">
    <citation type="submission" date="2023-08" db="EMBL/GenBank/DDBJ databases">
        <authorList>
            <person name="Alioto T."/>
            <person name="Alioto T."/>
            <person name="Gomez Garrido J."/>
        </authorList>
    </citation>
    <scope>NUCLEOTIDE SEQUENCE</scope>
</reference>
<feature type="signal peptide" evidence="3">
    <location>
        <begin position="1"/>
        <end position="20"/>
    </location>
</feature>
<evidence type="ECO:0000256" key="3">
    <source>
        <dbReference type="SAM" id="SignalP"/>
    </source>
</evidence>
<dbReference type="EMBL" id="OX597825">
    <property type="protein sequence ID" value="CAI9731346.1"/>
    <property type="molecule type" value="Genomic_DNA"/>
</dbReference>
<keyword evidence="3" id="KW-0732">Signal</keyword>
<evidence type="ECO:0000313" key="5">
    <source>
        <dbReference type="Proteomes" id="UP001162480"/>
    </source>
</evidence>
<name>A0AA36FA00_OCTVU</name>
<accession>A0AA36FA00</accession>
<sequence>MVLLSCWSVLVFTMAHFTRTQWNLEVISSEINDNYNYSFEIKPSGVKNINFGMNSKTSNKSFFLPREMNTRSSIEIETSGKFWSETVVKLKNMETSNKYSCIYVLKQSIPYHECSLINESVWKIELTSQSKLTGNIEEIKIFYAVLGSETKSSQGLTLKKLADLPTFSAFTNIGNISIGEVEIAFENNSKSIDLSKIVMTRLLTGEEYGCANIHKTNSPEYSCKLLHSKNWLLKVISPEEHKRNFTVEIIQDKLSSSSRKFIWNHFSVYGDSYIKHFNLKTFEEGEITSLKLHFFHQILKISEISLIDNYSEYKFRTNGESKILNNLVKAFSQITKEKIHNDETSPSMETDISLLAVMILFLLSINIILSIKYRRLRNWINTSIFTGIAEDNNRHSIQNIYSAHTSEPIQESPNSELNSQDQCKNTDPRTERSAEICDDQIYAELT</sequence>
<evidence type="ECO:0000313" key="4">
    <source>
        <dbReference type="EMBL" id="CAI9731346.1"/>
    </source>
</evidence>